<dbReference type="EMBL" id="CM046131">
    <property type="protein sequence ID" value="KAI8429668.1"/>
    <property type="molecule type" value="Genomic_DNA"/>
</dbReference>
<organism evidence="1 2">
    <name type="scientific">Choristoneura fumiferana</name>
    <name type="common">Spruce budworm moth</name>
    <name type="synonym">Archips fumiferana</name>
    <dbReference type="NCBI Taxonomy" id="7141"/>
    <lineage>
        <taxon>Eukaryota</taxon>
        <taxon>Metazoa</taxon>
        <taxon>Ecdysozoa</taxon>
        <taxon>Arthropoda</taxon>
        <taxon>Hexapoda</taxon>
        <taxon>Insecta</taxon>
        <taxon>Pterygota</taxon>
        <taxon>Neoptera</taxon>
        <taxon>Endopterygota</taxon>
        <taxon>Lepidoptera</taxon>
        <taxon>Glossata</taxon>
        <taxon>Ditrysia</taxon>
        <taxon>Tortricoidea</taxon>
        <taxon>Tortricidae</taxon>
        <taxon>Tortricinae</taxon>
        <taxon>Choristoneura</taxon>
    </lineage>
</organism>
<keyword evidence="2" id="KW-1185">Reference proteome</keyword>
<sequence length="184" mass="21182">MELGPGQHSQPASRDKSHLNCHEFSRGVKFEDHQAVGSWTLLRLKTENTNSIDNSHCVDFVPVNDKERKELEDLIGMYVENLEWKNLTLKMQIPCAKANSNRSVSYFLERLDGDGSYRTLQMPQSTAKLDLAAFHRYPVKLKLLEGRYLGMHDCLDRVSFLMGRQPEADDRLKNVVEAFWPEEA</sequence>
<accession>A0ACC0K0D9</accession>
<protein>
    <submittedName>
        <fullName evidence="1">Uncharacterized protein</fullName>
    </submittedName>
</protein>
<evidence type="ECO:0000313" key="2">
    <source>
        <dbReference type="Proteomes" id="UP001064048"/>
    </source>
</evidence>
<comment type="caution">
    <text evidence="1">The sequence shown here is derived from an EMBL/GenBank/DDBJ whole genome shotgun (WGS) entry which is preliminary data.</text>
</comment>
<evidence type="ECO:0000313" key="1">
    <source>
        <dbReference type="EMBL" id="KAI8429668.1"/>
    </source>
</evidence>
<gene>
    <name evidence="1" type="ORF">MSG28_000240</name>
</gene>
<name>A0ACC0K0D9_CHOFU</name>
<dbReference type="Proteomes" id="UP001064048">
    <property type="component" value="Chromosome Z"/>
</dbReference>
<reference evidence="1 2" key="1">
    <citation type="journal article" date="2022" name="Genome Biol. Evol.">
        <title>The Spruce Budworm Genome: Reconstructing the Evolutionary History of Antifreeze Proteins.</title>
        <authorList>
            <person name="Beliveau C."/>
            <person name="Gagne P."/>
            <person name="Picq S."/>
            <person name="Vernygora O."/>
            <person name="Keeling C.I."/>
            <person name="Pinkney K."/>
            <person name="Doucet D."/>
            <person name="Wen F."/>
            <person name="Johnston J.S."/>
            <person name="Maaroufi H."/>
            <person name="Boyle B."/>
            <person name="Laroche J."/>
            <person name="Dewar K."/>
            <person name="Juretic N."/>
            <person name="Blackburn G."/>
            <person name="Nisole A."/>
            <person name="Brunet B."/>
            <person name="Brandao M."/>
            <person name="Lumley L."/>
            <person name="Duan J."/>
            <person name="Quan G."/>
            <person name="Lucarotti C.J."/>
            <person name="Roe A.D."/>
            <person name="Sperling F.A.H."/>
            <person name="Levesque R.C."/>
            <person name="Cusson M."/>
        </authorList>
    </citation>
    <scope>NUCLEOTIDE SEQUENCE [LARGE SCALE GENOMIC DNA]</scope>
    <source>
        <strain evidence="1">Glfc:IPQL:Cfum</strain>
    </source>
</reference>
<proteinExistence type="predicted"/>